<feature type="non-terminal residue" evidence="1">
    <location>
        <position position="87"/>
    </location>
</feature>
<organism evidence="1">
    <name type="scientific">marine metagenome</name>
    <dbReference type="NCBI Taxonomy" id="408172"/>
    <lineage>
        <taxon>unclassified sequences</taxon>
        <taxon>metagenomes</taxon>
        <taxon>ecological metagenomes</taxon>
    </lineage>
</organism>
<sequence>MGKFSNVRTSRRWRLKRSDGTYHTSYAPSDGRRKDIEVNQFNYNEAAPSPPVVKKDMTGMHTGVKCVNCKKEFNLFTSKDSEKCDDC</sequence>
<gene>
    <name evidence="1" type="ORF">METZ01_LOCUS147577</name>
</gene>
<evidence type="ECO:0000313" key="1">
    <source>
        <dbReference type="EMBL" id="SVA94723.1"/>
    </source>
</evidence>
<reference evidence="1" key="1">
    <citation type="submission" date="2018-05" db="EMBL/GenBank/DDBJ databases">
        <authorList>
            <person name="Lanie J.A."/>
            <person name="Ng W.-L."/>
            <person name="Kazmierczak K.M."/>
            <person name="Andrzejewski T.M."/>
            <person name="Davidsen T.M."/>
            <person name="Wayne K.J."/>
            <person name="Tettelin H."/>
            <person name="Glass J.I."/>
            <person name="Rusch D."/>
            <person name="Podicherti R."/>
            <person name="Tsui H.-C.T."/>
            <person name="Winkler M.E."/>
        </authorList>
    </citation>
    <scope>NUCLEOTIDE SEQUENCE</scope>
</reference>
<name>A0A382A191_9ZZZZ</name>
<protein>
    <submittedName>
        <fullName evidence="1">Uncharacterized protein</fullName>
    </submittedName>
</protein>
<dbReference type="AlphaFoldDB" id="A0A382A191"/>
<proteinExistence type="predicted"/>
<dbReference type="EMBL" id="UINC01023313">
    <property type="protein sequence ID" value="SVA94723.1"/>
    <property type="molecule type" value="Genomic_DNA"/>
</dbReference>
<accession>A0A382A191</accession>